<feature type="non-terminal residue" evidence="1">
    <location>
        <position position="141"/>
    </location>
</feature>
<comment type="caution">
    <text evidence="1">The sequence shown here is derived from an EMBL/GenBank/DDBJ whole genome shotgun (WGS) entry which is preliminary data.</text>
</comment>
<dbReference type="AlphaFoldDB" id="A0A813HKF2"/>
<dbReference type="Proteomes" id="UP000654075">
    <property type="component" value="Unassembled WGS sequence"/>
</dbReference>
<evidence type="ECO:0000313" key="1">
    <source>
        <dbReference type="EMBL" id="CAE8637926.1"/>
    </source>
</evidence>
<sequence length="141" mass="14855">MGGLCPARLVGTGEQDVETPLGQSAGTGGVPADAVDFGQQSYKDRSKSGLSPLPTCIPSSSVDNLFNGSGAFEGPFNMRDARRAGFYTVDNPPEIGEQVVCFHRDHWLIRGVVEDLQEQVSNGQDGLAEGAEGARVTVVCE</sequence>
<dbReference type="EMBL" id="CAJNNV010031809">
    <property type="protein sequence ID" value="CAE8637926.1"/>
    <property type="molecule type" value="Genomic_DNA"/>
</dbReference>
<proteinExistence type="predicted"/>
<reference evidence="1" key="1">
    <citation type="submission" date="2021-02" db="EMBL/GenBank/DDBJ databases">
        <authorList>
            <person name="Dougan E. K."/>
            <person name="Rhodes N."/>
            <person name="Thang M."/>
            <person name="Chan C."/>
        </authorList>
    </citation>
    <scope>NUCLEOTIDE SEQUENCE</scope>
</reference>
<accession>A0A813HKF2</accession>
<organism evidence="1 2">
    <name type="scientific">Polarella glacialis</name>
    <name type="common">Dinoflagellate</name>
    <dbReference type="NCBI Taxonomy" id="89957"/>
    <lineage>
        <taxon>Eukaryota</taxon>
        <taxon>Sar</taxon>
        <taxon>Alveolata</taxon>
        <taxon>Dinophyceae</taxon>
        <taxon>Suessiales</taxon>
        <taxon>Suessiaceae</taxon>
        <taxon>Polarella</taxon>
    </lineage>
</organism>
<name>A0A813HKF2_POLGL</name>
<protein>
    <submittedName>
        <fullName evidence="1">Uncharacterized protein</fullName>
    </submittedName>
</protein>
<gene>
    <name evidence="1" type="ORF">PGLA1383_LOCUS53224</name>
</gene>
<evidence type="ECO:0000313" key="2">
    <source>
        <dbReference type="Proteomes" id="UP000654075"/>
    </source>
</evidence>
<keyword evidence="2" id="KW-1185">Reference proteome</keyword>